<evidence type="ECO:0000259" key="1">
    <source>
        <dbReference type="PROSITE" id="PS51192"/>
    </source>
</evidence>
<dbReference type="EMBL" id="DXGC01000100">
    <property type="protein sequence ID" value="HIW92342.1"/>
    <property type="molecule type" value="Genomic_DNA"/>
</dbReference>
<dbReference type="GO" id="GO:0016787">
    <property type="term" value="F:hydrolase activity"/>
    <property type="evidence" value="ECO:0007669"/>
    <property type="project" value="InterPro"/>
</dbReference>
<dbReference type="PROSITE" id="PS51194">
    <property type="entry name" value="HELICASE_CTER"/>
    <property type="match status" value="1"/>
</dbReference>
<dbReference type="InterPro" id="IPR058403">
    <property type="entry name" value="DUF8090"/>
</dbReference>
<dbReference type="GO" id="GO:0003677">
    <property type="term" value="F:DNA binding"/>
    <property type="evidence" value="ECO:0007669"/>
    <property type="project" value="InterPro"/>
</dbReference>
<dbReference type="InterPro" id="IPR014001">
    <property type="entry name" value="Helicase_ATP-bd"/>
</dbReference>
<dbReference type="GO" id="GO:0005524">
    <property type="term" value="F:ATP binding"/>
    <property type="evidence" value="ECO:0007669"/>
    <property type="project" value="InterPro"/>
</dbReference>
<dbReference type="PROSITE" id="PS51192">
    <property type="entry name" value="HELICASE_ATP_BIND_1"/>
    <property type="match status" value="1"/>
</dbReference>
<comment type="caution">
    <text evidence="3">The sequence shown here is derived from an EMBL/GenBank/DDBJ whole genome shotgun (WGS) entry which is preliminary data.</text>
</comment>
<dbReference type="Gene3D" id="3.30.870.10">
    <property type="entry name" value="Endonuclease Chain A"/>
    <property type="match status" value="1"/>
</dbReference>
<keyword evidence="3" id="KW-0547">Nucleotide-binding</keyword>
<dbReference type="Proteomes" id="UP000824190">
    <property type="component" value="Unassembled WGS sequence"/>
</dbReference>
<sequence length="968" mass="108126">MSFANSRISASTAHGFLDRAVDSEQLYHPRLIANRDGNTMVHAIEEELRRSIEFDFSVAFITPGALGMLKQALRDFTGRATIITSTYLDFNEPDVFRELLTLDGIEVLVHPGDHGGFHSKGYVFTQDGTLSAIVGSSNLTRSALTKNQEWNLRFSALPEGDITYQLRAAIDEQKAHAFPLTAEWIDKYAQVRKPKFSQAMAEAIEEGEVPAGRIVPNAMQKEALDAIRAVCEGVGDEPGADRALVISATGTGKTILAALAAREINPKRMLFVVHREQILSKAVTEFRRVLEIPNTDVGRVVGAKKELDKRCVFAMVQTLSKPDVLQSIPRDAFDLIIIDEVHRAGAKSFDRLIEHFTPDFLLGLTATPERSDDINVFELFDHNVPYEIRLQEALEADMLAPFDYYGVTEYVDEDGDANEDATLFSKLIAPERVEHILGKLRAYGFPSGVKGLMFCSSLDEATELSALLNEREVNGRRLRTVALTGNSSSEERDAAMKALAAGELDYILTRDIFNEGIDIPEVNQVVMLRNTESSIIFTQQLGRGLRKSAGKDHLRVIDFIGNYKNNFLIPIALFGDNSLNKEMIREKLIKAESAGVIAGLSSVNFDEISRKRVLQSLATSKLDSVHNLKNAFRELKNRIGTSPMLDDFARHGTVDPVVLATKKKCYWNLLATFDKGLPEPSEEQVAYLALLDHELVNGKRPHELLLIRALLSTRTITRDSFAESLVKQGCVADDATLDSVERILTLEFFTKEEVKKYGPHPVIDIVEGTYRLNPNFVRLYVEDGMFAAHVEDAVNAGLYLARHKGTWSGSLEYGKQYTRKDVCRLLNFESNQYSTLYGYKTDAFSNSCPIFITYEKSDEISATTQYEDGFDDESTVNWFTKSRTSLKSKREFDIASNVYPLHVFVKKDDVEGSDFYYLGGAEARDAIDTHIKDKHGKDVSIVNMKLDLDTPVDAGLYGYLTVPSMKVE</sequence>
<evidence type="ECO:0000259" key="2">
    <source>
        <dbReference type="PROSITE" id="PS51194"/>
    </source>
</evidence>
<dbReference type="InterPro" id="IPR006935">
    <property type="entry name" value="Helicase/UvrB_N"/>
</dbReference>
<dbReference type="InterPro" id="IPR001650">
    <property type="entry name" value="Helicase_C-like"/>
</dbReference>
<dbReference type="SUPFAM" id="SSF52540">
    <property type="entry name" value="P-loop containing nucleoside triphosphate hydrolases"/>
    <property type="match status" value="1"/>
</dbReference>
<dbReference type="Pfam" id="PF26350">
    <property type="entry name" value="DUF8090"/>
    <property type="match status" value="1"/>
</dbReference>
<dbReference type="PANTHER" id="PTHR47396:SF1">
    <property type="entry name" value="ATP-DEPENDENT HELICASE IRC3-RELATED"/>
    <property type="match status" value="1"/>
</dbReference>
<reference evidence="3" key="1">
    <citation type="journal article" date="2021" name="PeerJ">
        <title>Extensive microbial diversity within the chicken gut microbiome revealed by metagenomics and culture.</title>
        <authorList>
            <person name="Gilroy R."/>
            <person name="Ravi A."/>
            <person name="Getino M."/>
            <person name="Pursley I."/>
            <person name="Horton D.L."/>
            <person name="Alikhan N.F."/>
            <person name="Baker D."/>
            <person name="Gharbi K."/>
            <person name="Hall N."/>
            <person name="Watson M."/>
            <person name="Adriaenssens E.M."/>
            <person name="Foster-Nyarko E."/>
            <person name="Jarju S."/>
            <person name="Secka A."/>
            <person name="Antonio M."/>
            <person name="Oren A."/>
            <person name="Chaudhuri R.R."/>
            <person name="La Ragione R."/>
            <person name="Hildebrand F."/>
            <person name="Pallen M.J."/>
        </authorList>
    </citation>
    <scope>NUCLEOTIDE SEQUENCE</scope>
    <source>
        <strain evidence="3">CHK32-1732</strain>
    </source>
</reference>
<dbReference type="Gene3D" id="3.40.50.300">
    <property type="entry name" value="P-loop containing nucleotide triphosphate hydrolases"/>
    <property type="match status" value="2"/>
</dbReference>
<evidence type="ECO:0000313" key="3">
    <source>
        <dbReference type="EMBL" id="HIW92342.1"/>
    </source>
</evidence>
<accession>A0A9D1RRA1</accession>
<dbReference type="InterPro" id="IPR050742">
    <property type="entry name" value="Helicase_Restrict-Modif_Enz"/>
</dbReference>
<dbReference type="InterPro" id="IPR027417">
    <property type="entry name" value="P-loop_NTPase"/>
</dbReference>
<keyword evidence="3" id="KW-0067">ATP-binding</keyword>
<keyword evidence="3" id="KW-0347">Helicase</keyword>
<dbReference type="GO" id="GO:0005829">
    <property type="term" value="C:cytosol"/>
    <property type="evidence" value="ECO:0007669"/>
    <property type="project" value="TreeGrafter"/>
</dbReference>
<dbReference type="Pfam" id="PF11907">
    <property type="entry name" value="DUF3427"/>
    <property type="match status" value="1"/>
</dbReference>
<feature type="domain" description="Helicase C-terminal" evidence="2">
    <location>
        <begin position="432"/>
        <end position="604"/>
    </location>
</feature>
<proteinExistence type="predicted"/>
<protein>
    <submittedName>
        <fullName evidence="3">DEAD/DEAH box helicase</fullName>
    </submittedName>
</protein>
<organism evidence="3 4">
    <name type="scientific">Candidatus Corynebacterium avicola</name>
    <dbReference type="NCBI Taxonomy" id="2838527"/>
    <lineage>
        <taxon>Bacteria</taxon>
        <taxon>Bacillati</taxon>
        <taxon>Actinomycetota</taxon>
        <taxon>Actinomycetes</taxon>
        <taxon>Mycobacteriales</taxon>
        <taxon>Corynebacteriaceae</taxon>
        <taxon>Corynebacterium</taxon>
    </lineage>
</organism>
<gene>
    <name evidence="3" type="ORF">H9870_11855</name>
</gene>
<feature type="domain" description="Helicase ATP-binding" evidence="1">
    <location>
        <begin position="234"/>
        <end position="386"/>
    </location>
</feature>
<dbReference type="CDD" id="cd18799">
    <property type="entry name" value="SF2_C_EcoAI-like"/>
    <property type="match status" value="1"/>
</dbReference>
<dbReference type="CDD" id="cd09204">
    <property type="entry name" value="PLDc_N_DEXD_b2"/>
    <property type="match status" value="1"/>
</dbReference>
<dbReference type="PANTHER" id="PTHR47396">
    <property type="entry name" value="TYPE I RESTRICTION ENZYME ECOKI R PROTEIN"/>
    <property type="match status" value="1"/>
</dbReference>
<dbReference type="SMART" id="SM00487">
    <property type="entry name" value="DEXDc"/>
    <property type="match status" value="1"/>
</dbReference>
<dbReference type="SUPFAM" id="SSF56024">
    <property type="entry name" value="Phospholipase D/nuclease"/>
    <property type="match status" value="1"/>
</dbReference>
<name>A0A9D1RRA1_9CORY</name>
<dbReference type="Pfam" id="PF00271">
    <property type="entry name" value="Helicase_C"/>
    <property type="match status" value="1"/>
</dbReference>
<dbReference type="AlphaFoldDB" id="A0A9D1RRA1"/>
<dbReference type="InterPro" id="IPR021835">
    <property type="entry name" value="DUF3427"/>
</dbReference>
<reference evidence="3" key="2">
    <citation type="submission" date="2021-04" db="EMBL/GenBank/DDBJ databases">
        <authorList>
            <person name="Gilroy R."/>
        </authorList>
    </citation>
    <scope>NUCLEOTIDE SEQUENCE</scope>
    <source>
        <strain evidence="3">CHK32-1732</strain>
    </source>
</reference>
<evidence type="ECO:0000313" key="4">
    <source>
        <dbReference type="Proteomes" id="UP000824190"/>
    </source>
</evidence>
<dbReference type="SMART" id="SM00490">
    <property type="entry name" value="HELICc"/>
    <property type="match status" value="1"/>
</dbReference>
<dbReference type="GO" id="GO:0004386">
    <property type="term" value="F:helicase activity"/>
    <property type="evidence" value="ECO:0007669"/>
    <property type="project" value="UniProtKB-KW"/>
</dbReference>
<keyword evidence="3" id="KW-0378">Hydrolase</keyword>
<dbReference type="Pfam" id="PF04851">
    <property type="entry name" value="ResIII"/>
    <property type="match status" value="1"/>
</dbReference>
<dbReference type="CDD" id="cd18032">
    <property type="entry name" value="DEXHc_RE_I_III_res"/>
    <property type="match status" value="1"/>
</dbReference>